<keyword evidence="8" id="KW-0732">Signal</keyword>
<comment type="subunit">
    <text evidence="7">Homodimer.</text>
</comment>
<feature type="chain" id="PRO_5031542608" description="High-potential iron-sulfur protein" evidence="8">
    <location>
        <begin position="28"/>
        <end position="103"/>
    </location>
</feature>
<dbReference type="RefSeq" id="WP_158954330.1">
    <property type="nucleotide sequence ID" value="NZ_CP046915.1"/>
</dbReference>
<gene>
    <name evidence="10" type="ORF">FAZ98_22815</name>
</gene>
<protein>
    <recommendedName>
        <fullName evidence="7">High-potential iron-sulfur protein</fullName>
        <shortName evidence="7">HiPIP</shortName>
    </recommendedName>
</protein>
<evidence type="ECO:0000256" key="1">
    <source>
        <dbReference type="ARBA" id="ARBA00022448"/>
    </source>
</evidence>
<comment type="function">
    <text evidence="7">Specific class of high-redox-potential 4Fe-4S ferredoxins. Functions in anaerobic electron transport in most purple and in some other photosynthetic bacteria and in at least one genus (Paracoccus) of halophilic, denitrifying bacteria.</text>
</comment>
<dbReference type="GO" id="GO:0009055">
    <property type="term" value="F:electron transfer activity"/>
    <property type="evidence" value="ECO:0007669"/>
    <property type="project" value="InterPro"/>
</dbReference>
<evidence type="ECO:0000256" key="7">
    <source>
        <dbReference type="RuleBase" id="RU000620"/>
    </source>
</evidence>
<evidence type="ECO:0000313" key="11">
    <source>
        <dbReference type="Proteomes" id="UP000433577"/>
    </source>
</evidence>
<dbReference type="Proteomes" id="UP000433577">
    <property type="component" value="Chromosome 3"/>
</dbReference>
<name>A0A7Z2GNK0_9BURK</name>
<dbReference type="EMBL" id="CP046915">
    <property type="protein sequence ID" value="QGZ64669.1"/>
    <property type="molecule type" value="Genomic_DNA"/>
</dbReference>
<dbReference type="KEGG" id="pacs:FAZ98_22815"/>
<proteinExistence type="inferred from homology"/>
<keyword evidence="6 7" id="KW-0411">Iron-sulfur</keyword>
<evidence type="ECO:0000256" key="4">
    <source>
        <dbReference type="ARBA" id="ARBA00022982"/>
    </source>
</evidence>
<dbReference type="PROSITE" id="PS51373">
    <property type="entry name" value="HIPIP"/>
    <property type="match status" value="1"/>
</dbReference>
<feature type="signal peptide" evidence="8">
    <location>
        <begin position="1"/>
        <end position="27"/>
    </location>
</feature>
<dbReference type="Pfam" id="PF01355">
    <property type="entry name" value="HIPIP"/>
    <property type="match status" value="1"/>
</dbReference>
<evidence type="ECO:0000313" key="10">
    <source>
        <dbReference type="EMBL" id="QGZ64669.1"/>
    </source>
</evidence>
<keyword evidence="1 7" id="KW-0813">Transport</keyword>
<accession>A0A7Z2GNK0</accession>
<dbReference type="InterPro" id="IPR036369">
    <property type="entry name" value="HIPIP_sf"/>
</dbReference>
<keyword evidence="11" id="KW-1185">Reference proteome</keyword>
<keyword evidence="2 7" id="KW-0004">4Fe-4S</keyword>
<evidence type="ECO:0000256" key="8">
    <source>
        <dbReference type="SAM" id="SignalP"/>
    </source>
</evidence>
<reference evidence="10 11" key="1">
    <citation type="submission" date="2019-12" db="EMBL/GenBank/DDBJ databases">
        <title>Paraburkholderia acidiphila 7Q-K02 sp. nov and Paraburkholderia acidisoli DHF22 sp. nov., two strains isolated from forest soil.</title>
        <authorList>
            <person name="Gao Z."/>
            <person name="Qiu L."/>
        </authorList>
    </citation>
    <scope>NUCLEOTIDE SEQUENCE [LARGE SCALE GENOMIC DNA]</scope>
    <source>
        <strain evidence="10 11">DHF22</strain>
    </source>
</reference>
<dbReference type="InterPro" id="IPR000170">
    <property type="entry name" value="High_potential_FeS_prot"/>
</dbReference>
<dbReference type="GO" id="GO:0051539">
    <property type="term" value="F:4 iron, 4 sulfur cluster binding"/>
    <property type="evidence" value="ECO:0007669"/>
    <property type="project" value="UniProtKB-KW"/>
</dbReference>
<sequence length="103" mass="10930">MNNSRRQFVVSSLCVAASTMLVRPAHAADDPMLSETDAQARSLGYVSDAAKVDKAKYSAYTQGQSCGTCSLFQPDPDAKAGHCLIFSGKRVAAAGWCSSYSNM</sequence>
<dbReference type="Gene3D" id="4.10.490.10">
    <property type="entry name" value="High potential iron-sulphur protein"/>
    <property type="match status" value="1"/>
</dbReference>
<evidence type="ECO:0000256" key="6">
    <source>
        <dbReference type="ARBA" id="ARBA00023014"/>
    </source>
</evidence>
<evidence type="ECO:0000256" key="5">
    <source>
        <dbReference type="ARBA" id="ARBA00023004"/>
    </source>
</evidence>
<dbReference type="GO" id="GO:0019646">
    <property type="term" value="P:aerobic electron transport chain"/>
    <property type="evidence" value="ECO:0007669"/>
    <property type="project" value="InterPro"/>
</dbReference>
<evidence type="ECO:0000259" key="9">
    <source>
        <dbReference type="PROSITE" id="PS51373"/>
    </source>
</evidence>
<dbReference type="PROSITE" id="PS51318">
    <property type="entry name" value="TAT"/>
    <property type="match status" value="1"/>
</dbReference>
<dbReference type="OrthoDB" id="5298540at2"/>
<feature type="domain" description="High potential iron-sulfur proteins family profile" evidence="9">
    <location>
        <begin position="27"/>
        <end position="103"/>
    </location>
</feature>
<comment type="similarity">
    <text evidence="7">Belongs to the high-potential iron-sulfur protein (HiPIP) family.</text>
</comment>
<keyword evidence="3 7" id="KW-0479">Metal-binding</keyword>
<evidence type="ECO:0000256" key="3">
    <source>
        <dbReference type="ARBA" id="ARBA00022723"/>
    </source>
</evidence>
<dbReference type="GO" id="GO:0046872">
    <property type="term" value="F:metal ion binding"/>
    <property type="evidence" value="ECO:0007669"/>
    <property type="project" value="UniProtKB-KW"/>
</dbReference>
<dbReference type="SUPFAM" id="SSF57652">
    <property type="entry name" value="HIPIP (high potential iron protein)"/>
    <property type="match status" value="1"/>
</dbReference>
<dbReference type="AlphaFoldDB" id="A0A7Z2GNK0"/>
<keyword evidence="4 7" id="KW-0249">Electron transport</keyword>
<organism evidence="10 11">
    <name type="scientific">Paraburkholderia acidisoli</name>
    <dbReference type="NCBI Taxonomy" id="2571748"/>
    <lineage>
        <taxon>Bacteria</taxon>
        <taxon>Pseudomonadati</taxon>
        <taxon>Pseudomonadota</taxon>
        <taxon>Betaproteobacteria</taxon>
        <taxon>Burkholderiales</taxon>
        <taxon>Burkholderiaceae</taxon>
        <taxon>Paraburkholderia</taxon>
    </lineage>
</organism>
<dbReference type="InterPro" id="IPR006311">
    <property type="entry name" value="TAT_signal"/>
</dbReference>
<evidence type="ECO:0000256" key="2">
    <source>
        <dbReference type="ARBA" id="ARBA00022485"/>
    </source>
</evidence>
<keyword evidence="5 7" id="KW-0408">Iron</keyword>